<dbReference type="InterPro" id="IPR036322">
    <property type="entry name" value="WD40_repeat_dom_sf"/>
</dbReference>
<evidence type="ECO:0000256" key="2">
    <source>
        <dbReference type="ARBA" id="ARBA00022490"/>
    </source>
</evidence>
<keyword evidence="3" id="KW-0853">WD repeat</keyword>
<evidence type="ECO:0000256" key="4">
    <source>
        <dbReference type="ARBA" id="ARBA00022737"/>
    </source>
</evidence>
<dbReference type="GO" id="GO:0005930">
    <property type="term" value="C:axoneme"/>
    <property type="evidence" value="ECO:0007669"/>
    <property type="project" value="UniProtKB-SubCell"/>
</dbReference>
<feature type="coiled-coil region" evidence="10">
    <location>
        <begin position="1334"/>
        <end position="1375"/>
    </location>
</feature>
<evidence type="ECO:0000256" key="7">
    <source>
        <dbReference type="ARBA" id="ARBA00023273"/>
    </source>
</evidence>
<sequence length="1623" mass="189677">MNESEWRPCWIRGGILEEFTWIGKDVLAWTSGFYIIFFNVVQNKVSLRWCSKQSTGEGAKCISGHPNLMLFAFSEKVSNPRILIQSYPSMNKIIELTRGSANGYLAITFTTRDWLVSLGSLPQFSLIIWSWRTGERIISVDTQANNLEGQKLRATYLGKCLIAHLNQETGNVHIWEANTSGKTVLLTDYRIKFPHLVKAHGMDWGYDSGTLLLAITDKRSDVYLCHQDGTNLQRVVITQRCQECVSDQLPEICWYNGGIILKTTFCQIRFYRKTEKNQWRKLWYIKTDYTPYSLRSNSFKTNRLYCHTREGDLLQIYFAEGQDTAVLETRLEYGRKYRFANFLYPWGHHLTVTDETRKLGVIDAHFGKNVAEVNLPFSDGISEHVTHPDYPMAALTSISGEIILLGLINPEAPQVILHYQLQTDCLDLLKFSRCANYVIASQSTTGNCFCIELSHTRPFEVVAQLQAKRQIVDVLLYESLSGYLKLLVLHVSSKQAAIGHQIILYDQPVGQLLFTDPIYMLELGNGFRSLHYSPDSETGFIGTPYLSKQLHVFEMQEWKDVSLLDALNTGHEVRQANIFSDRHWIGTSAMDGRVVIRDKNINSIVVKLMPHHRWDLGSRNVFMGLSGDLIIALGYNGSLVAMKLSKDEEPDSATPENVYRINWDEYTKHRDVILADYGTLDPLISEMLMRTPVNFTVDEGSLKLSWIEWRLQQEVSEEAEGCASNKDVIKKNFNALRYKVTKLLDINENCPEIERLPLSEFDLDKVTREQKMKVARDEREDARLELESNCISMDRVSNWLKTTFWDPQKVKGQSIFSIFGSIEVTNYAFVAEHPHAQEYLRWSQFSKDVISNIMENDSFCPWRVYTDSQLKIELNKQVRLHRSDEKQRIDALLLAAEEDEDKGIDAAEINNQRAMEGMTTYRFIEPSSHFHPQFSVYSFCHMIYDNRNLVQDCMNLRKYFNKLFNDMYGVKEREMTFVQERNERLRYIDSELNIMFGQNIPEVPMEPEWHHKEKPESIIRVMEQEVKAKPYISPSQQEILDRQTMEADRLRLLLLADDFREKALMAMMDGVLEVRWEDIIKKDEPKPQCMLMKEPDEYTAEDILLVQQYESNVEFLQHERERYRRILESDFQKVSGLLKEGIDKFNSRLREFFQTRLKVEAATLQLNLRYVRICLRNFQLLKLFMEDDLIREKIASKQKDLSLIMEHVRILQNSTTELRVNFESFSYREKSIEKKFRSEFHTVGKGLLELLIRQYKRRPYTVPKEILSCDLLEVGKCAATFTKSTLIPQSCIDYVKALDLLDIRPATLPQSIDSGHWDHLVKARRHKIEMEMKIKAIAADILEAEHTIMELNKKITRHKTEIDNLREQLGKLHQDKIDFAQNVETQFVLKMGQVEIQPNGHLRDTRNAIFIPRYEVEKVNQAILNAGDKKLQAMTRTINFHRGILIKEWTHKYFKMKIEDLREELSSIANVNVTRDIQVYLKRKAKNIKDDKIAQQLERELEVMHRIFEKSLKDWLLKMNDVDNKIQTTKRNNSLLDKSITETNVTRCEMELQRNLTAEEEEEECRDGRMKMIVERSELMRKLQENYAELLVMQTEHELLRLRRFPALDCFRTLYDDVNDKRN</sequence>
<dbReference type="Pfam" id="PF25828">
    <property type="entry name" value="CC_Cfap43"/>
    <property type="match status" value="1"/>
</dbReference>
<keyword evidence="5 10" id="KW-0175">Coiled coil</keyword>
<comment type="similarity">
    <text evidence="8">Belongs to the CFAP43 family.</text>
</comment>
<evidence type="ECO:0000256" key="5">
    <source>
        <dbReference type="ARBA" id="ARBA00023054"/>
    </source>
</evidence>
<proteinExistence type="inferred from homology"/>
<gene>
    <name evidence="12" type="primary">LOC107270366</name>
</gene>
<evidence type="ECO:0000256" key="6">
    <source>
        <dbReference type="ARBA" id="ARBA00023212"/>
    </source>
</evidence>
<dbReference type="GO" id="GO:0060271">
    <property type="term" value="P:cilium assembly"/>
    <property type="evidence" value="ECO:0007669"/>
    <property type="project" value="TreeGrafter"/>
</dbReference>
<dbReference type="SUPFAM" id="SSF50978">
    <property type="entry name" value="WD40 repeat-like"/>
    <property type="match status" value="1"/>
</dbReference>
<evidence type="ECO:0000313" key="11">
    <source>
        <dbReference type="Proteomes" id="UP000694920"/>
    </source>
</evidence>
<evidence type="ECO:0000313" key="12">
    <source>
        <dbReference type="RefSeq" id="XP_015600794.1"/>
    </source>
</evidence>
<reference evidence="12" key="1">
    <citation type="submission" date="2025-08" db="UniProtKB">
        <authorList>
            <consortium name="RefSeq"/>
        </authorList>
    </citation>
    <scope>IDENTIFICATION</scope>
</reference>
<evidence type="ECO:0000256" key="9">
    <source>
        <dbReference type="ARBA" id="ARBA00023662"/>
    </source>
</evidence>
<dbReference type="RefSeq" id="XP_015600794.1">
    <property type="nucleotide sequence ID" value="XM_015745308.1"/>
</dbReference>
<name>A0AAJ7FNP3_CEPCN</name>
<dbReference type="Proteomes" id="UP000694920">
    <property type="component" value="Unplaced"/>
</dbReference>
<comment type="subcellular location">
    <subcellularLocation>
        <location evidence="1">Cytoplasm</location>
        <location evidence="1">Cytoskeleton</location>
        <location evidence="1">Cilium axoneme</location>
    </subcellularLocation>
</comment>
<protein>
    <recommendedName>
        <fullName evidence="9">Cilia- and flagella-associated protein 43</fullName>
    </recommendedName>
</protein>
<dbReference type="GeneID" id="107270366"/>
<dbReference type="PANTHER" id="PTHR14885:SF1">
    <property type="entry name" value="CILIA- AND FLAGELLA-ASSOCIATED PROTEIN 43"/>
    <property type="match status" value="1"/>
</dbReference>
<keyword evidence="4" id="KW-0677">Repeat</keyword>
<dbReference type="InterPro" id="IPR015943">
    <property type="entry name" value="WD40/YVTN_repeat-like_dom_sf"/>
</dbReference>
<dbReference type="KEGG" id="ccin:107270366"/>
<dbReference type="PANTHER" id="PTHR14885">
    <property type="entry name" value="CILIA- AND FLAGELLA-ASSOCIATED PROTEIN 43-RELATED"/>
    <property type="match status" value="1"/>
</dbReference>
<organism evidence="11 12">
    <name type="scientific">Cephus cinctus</name>
    <name type="common">Wheat stem sawfly</name>
    <dbReference type="NCBI Taxonomy" id="211228"/>
    <lineage>
        <taxon>Eukaryota</taxon>
        <taxon>Metazoa</taxon>
        <taxon>Ecdysozoa</taxon>
        <taxon>Arthropoda</taxon>
        <taxon>Hexapoda</taxon>
        <taxon>Insecta</taxon>
        <taxon>Pterygota</taxon>
        <taxon>Neoptera</taxon>
        <taxon>Endopterygota</taxon>
        <taxon>Hymenoptera</taxon>
        <taxon>Cephoidea</taxon>
        <taxon>Cephidae</taxon>
        <taxon>Cephus</taxon>
    </lineage>
</organism>
<accession>A0AAJ7FNP3</accession>
<keyword evidence="7" id="KW-0966">Cell projection</keyword>
<evidence type="ECO:0000256" key="3">
    <source>
        <dbReference type="ARBA" id="ARBA00022574"/>
    </source>
</evidence>
<keyword evidence="11" id="KW-1185">Reference proteome</keyword>
<evidence type="ECO:0000256" key="1">
    <source>
        <dbReference type="ARBA" id="ARBA00004430"/>
    </source>
</evidence>
<evidence type="ECO:0000256" key="8">
    <source>
        <dbReference type="ARBA" id="ARBA00023605"/>
    </source>
</evidence>
<keyword evidence="6" id="KW-0206">Cytoskeleton</keyword>
<evidence type="ECO:0000256" key="10">
    <source>
        <dbReference type="SAM" id="Coils"/>
    </source>
</evidence>
<dbReference type="Gene3D" id="2.130.10.10">
    <property type="entry name" value="YVTN repeat-like/Quinoprotein amine dehydrogenase"/>
    <property type="match status" value="2"/>
</dbReference>
<dbReference type="SUPFAM" id="SSF69322">
    <property type="entry name" value="Tricorn protease domain 2"/>
    <property type="match status" value="1"/>
</dbReference>
<keyword evidence="2" id="KW-0963">Cytoplasm</keyword>
<dbReference type="GO" id="GO:0003341">
    <property type="term" value="P:cilium movement"/>
    <property type="evidence" value="ECO:0007669"/>
    <property type="project" value="UniProtKB-ARBA"/>
</dbReference>